<organism evidence="1 2">
    <name type="scientific">Oidiodendron maius (strain Zn)</name>
    <dbReference type="NCBI Taxonomy" id="913774"/>
    <lineage>
        <taxon>Eukaryota</taxon>
        <taxon>Fungi</taxon>
        <taxon>Dikarya</taxon>
        <taxon>Ascomycota</taxon>
        <taxon>Pezizomycotina</taxon>
        <taxon>Leotiomycetes</taxon>
        <taxon>Leotiomycetes incertae sedis</taxon>
        <taxon>Myxotrichaceae</taxon>
        <taxon>Oidiodendron</taxon>
    </lineage>
</organism>
<dbReference type="EMBL" id="KN832879">
    <property type="protein sequence ID" value="KIM99086.1"/>
    <property type="molecule type" value="Genomic_DNA"/>
</dbReference>
<gene>
    <name evidence="1" type="ORF">OIDMADRAFT_146733</name>
</gene>
<dbReference type="HOGENOM" id="CLU_1161451_0_0_1"/>
<evidence type="ECO:0000313" key="1">
    <source>
        <dbReference type="EMBL" id="KIM99086.1"/>
    </source>
</evidence>
<dbReference type="AlphaFoldDB" id="A0A0C3H9T6"/>
<evidence type="ECO:0000313" key="2">
    <source>
        <dbReference type="Proteomes" id="UP000054321"/>
    </source>
</evidence>
<dbReference type="InParanoid" id="A0A0C3H9T6"/>
<name>A0A0C3H9T6_OIDMZ</name>
<reference evidence="1 2" key="1">
    <citation type="submission" date="2014-04" db="EMBL/GenBank/DDBJ databases">
        <authorList>
            <consortium name="DOE Joint Genome Institute"/>
            <person name="Kuo A."/>
            <person name="Martino E."/>
            <person name="Perotto S."/>
            <person name="Kohler A."/>
            <person name="Nagy L.G."/>
            <person name="Floudas D."/>
            <person name="Copeland A."/>
            <person name="Barry K.W."/>
            <person name="Cichocki N."/>
            <person name="Veneault-Fourrey C."/>
            <person name="LaButti K."/>
            <person name="Lindquist E.A."/>
            <person name="Lipzen A."/>
            <person name="Lundell T."/>
            <person name="Morin E."/>
            <person name="Murat C."/>
            <person name="Sun H."/>
            <person name="Tunlid A."/>
            <person name="Henrissat B."/>
            <person name="Grigoriev I.V."/>
            <person name="Hibbett D.S."/>
            <person name="Martin F."/>
            <person name="Nordberg H.P."/>
            <person name="Cantor M.N."/>
            <person name="Hua S.X."/>
        </authorList>
    </citation>
    <scope>NUCLEOTIDE SEQUENCE [LARGE SCALE GENOMIC DNA]</scope>
    <source>
        <strain evidence="1 2">Zn</strain>
    </source>
</reference>
<dbReference type="STRING" id="913774.A0A0C3H9T6"/>
<sequence length="239" mass="27776">MIPFVESRLSKPFHWQELKKRNIVEYFRNGELDIWFDDLDPELRETAIHIVRSMLEILKDTGIDKNGEELVIAWVRKDSPYSCLRLRCEKTSLWARILADSEDCATFACITPLCLEIEKHKCRGLTVAPWHNVTSLLDTAVCPQLSNRELTTVATTITSWQLQHEVSYWIGKSGSNLIAKVWLTNEESEPRLVVRQKVIPEKYRARLPKAMIERLGRLRERQAEETFARQVVILAETKT</sequence>
<protein>
    <submittedName>
        <fullName evidence="1">Uncharacterized protein</fullName>
    </submittedName>
</protein>
<dbReference type="Proteomes" id="UP000054321">
    <property type="component" value="Unassembled WGS sequence"/>
</dbReference>
<reference evidence="2" key="2">
    <citation type="submission" date="2015-01" db="EMBL/GenBank/DDBJ databases">
        <title>Evolutionary Origins and Diversification of the Mycorrhizal Mutualists.</title>
        <authorList>
            <consortium name="DOE Joint Genome Institute"/>
            <consortium name="Mycorrhizal Genomics Consortium"/>
            <person name="Kohler A."/>
            <person name="Kuo A."/>
            <person name="Nagy L.G."/>
            <person name="Floudas D."/>
            <person name="Copeland A."/>
            <person name="Barry K.W."/>
            <person name="Cichocki N."/>
            <person name="Veneault-Fourrey C."/>
            <person name="LaButti K."/>
            <person name="Lindquist E.A."/>
            <person name="Lipzen A."/>
            <person name="Lundell T."/>
            <person name="Morin E."/>
            <person name="Murat C."/>
            <person name="Riley R."/>
            <person name="Ohm R."/>
            <person name="Sun H."/>
            <person name="Tunlid A."/>
            <person name="Henrissat B."/>
            <person name="Grigoriev I.V."/>
            <person name="Hibbett D.S."/>
            <person name="Martin F."/>
        </authorList>
    </citation>
    <scope>NUCLEOTIDE SEQUENCE [LARGE SCALE GENOMIC DNA]</scope>
    <source>
        <strain evidence="2">Zn</strain>
    </source>
</reference>
<keyword evidence="2" id="KW-1185">Reference proteome</keyword>
<dbReference type="OrthoDB" id="3562788at2759"/>
<proteinExistence type="predicted"/>
<accession>A0A0C3H9T6</accession>